<gene>
    <name evidence="2" type="ORF">QQF64_009210</name>
</gene>
<feature type="region of interest" description="Disordered" evidence="1">
    <location>
        <begin position="1"/>
        <end position="27"/>
    </location>
</feature>
<feature type="compositionally biased region" description="Basic and acidic residues" evidence="1">
    <location>
        <begin position="93"/>
        <end position="106"/>
    </location>
</feature>
<dbReference type="Proteomes" id="UP001558613">
    <property type="component" value="Unassembled WGS sequence"/>
</dbReference>
<proteinExistence type="predicted"/>
<dbReference type="EMBL" id="JAYMGO010000016">
    <property type="protein sequence ID" value="KAL1258633.1"/>
    <property type="molecule type" value="Genomic_DNA"/>
</dbReference>
<comment type="caution">
    <text evidence="2">The sequence shown here is derived from an EMBL/GenBank/DDBJ whole genome shotgun (WGS) entry which is preliminary data.</text>
</comment>
<organism evidence="2 3">
    <name type="scientific">Cirrhinus molitorella</name>
    <name type="common">mud carp</name>
    <dbReference type="NCBI Taxonomy" id="172907"/>
    <lineage>
        <taxon>Eukaryota</taxon>
        <taxon>Metazoa</taxon>
        <taxon>Chordata</taxon>
        <taxon>Craniata</taxon>
        <taxon>Vertebrata</taxon>
        <taxon>Euteleostomi</taxon>
        <taxon>Actinopterygii</taxon>
        <taxon>Neopterygii</taxon>
        <taxon>Teleostei</taxon>
        <taxon>Ostariophysi</taxon>
        <taxon>Cypriniformes</taxon>
        <taxon>Cyprinidae</taxon>
        <taxon>Labeoninae</taxon>
        <taxon>Labeonini</taxon>
        <taxon>Cirrhinus</taxon>
    </lineage>
</organism>
<protein>
    <submittedName>
        <fullName evidence="2">Uncharacterized protein</fullName>
    </submittedName>
</protein>
<accession>A0ABR3M4P3</accession>
<feature type="compositionally biased region" description="Low complexity" evidence="1">
    <location>
        <begin position="83"/>
        <end position="92"/>
    </location>
</feature>
<feature type="region of interest" description="Disordered" evidence="1">
    <location>
        <begin position="79"/>
        <end position="106"/>
    </location>
</feature>
<keyword evidence="3" id="KW-1185">Reference proteome</keyword>
<evidence type="ECO:0000313" key="2">
    <source>
        <dbReference type="EMBL" id="KAL1258633.1"/>
    </source>
</evidence>
<sequence>MWAEAPCSGHLARSLRRRDGEMRAGRRAQGWGRLRRLLPRSLLCQYNSALALRTKPALPRGEEINEHLLRRAGALGFLGGVGSSSSSGGTLSDRGKREREMKAQEN</sequence>
<reference evidence="2 3" key="1">
    <citation type="submission" date="2023-09" db="EMBL/GenBank/DDBJ databases">
        <authorList>
            <person name="Wang M."/>
        </authorList>
    </citation>
    <scope>NUCLEOTIDE SEQUENCE [LARGE SCALE GENOMIC DNA]</scope>
    <source>
        <strain evidence="2">GT-2023</strain>
        <tissue evidence="2">Liver</tissue>
    </source>
</reference>
<name>A0ABR3M4P3_9TELE</name>
<evidence type="ECO:0000256" key="1">
    <source>
        <dbReference type="SAM" id="MobiDB-lite"/>
    </source>
</evidence>
<evidence type="ECO:0000313" key="3">
    <source>
        <dbReference type="Proteomes" id="UP001558613"/>
    </source>
</evidence>